<evidence type="ECO:0000313" key="3">
    <source>
        <dbReference type="Proteomes" id="UP001196068"/>
    </source>
</evidence>
<feature type="compositionally biased region" description="Low complexity" evidence="1">
    <location>
        <begin position="9"/>
        <end position="18"/>
    </location>
</feature>
<evidence type="ECO:0000313" key="2">
    <source>
        <dbReference type="EMBL" id="MBR0655281.1"/>
    </source>
</evidence>
<dbReference type="Proteomes" id="UP001196068">
    <property type="component" value="Unassembled WGS sequence"/>
</dbReference>
<gene>
    <name evidence="2" type="ORF">GXW79_09320</name>
</gene>
<reference evidence="2" key="1">
    <citation type="submission" date="2020-01" db="EMBL/GenBank/DDBJ databases">
        <authorList>
            <person name="Rat A."/>
        </authorList>
    </citation>
    <scope>NUCLEOTIDE SEQUENCE</scope>
    <source>
        <strain evidence="2">LMG 28251</strain>
    </source>
</reference>
<proteinExistence type="predicted"/>
<keyword evidence="3" id="KW-1185">Reference proteome</keyword>
<reference evidence="2" key="2">
    <citation type="journal article" date="2021" name="Syst. Appl. Microbiol.">
        <title>Roseomonas hellenica sp. nov., isolated from roots of wild-growing Alkanna tinctoria.</title>
        <authorList>
            <person name="Rat A."/>
            <person name="Naranjo H.D."/>
            <person name="Lebbe L."/>
            <person name="Cnockaert M."/>
            <person name="Krigas N."/>
            <person name="Grigoriadou K."/>
            <person name="Maloupa E."/>
            <person name="Willems A."/>
        </authorList>
    </citation>
    <scope>NUCLEOTIDE SEQUENCE</scope>
    <source>
        <strain evidence="2">LMG 28251</strain>
    </source>
</reference>
<organism evidence="2 3">
    <name type="scientific">Plastoroseomonas arctica</name>
    <dbReference type="NCBI Taxonomy" id="1509237"/>
    <lineage>
        <taxon>Bacteria</taxon>
        <taxon>Pseudomonadati</taxon>
        <taxon>Pseudomonadota</taxon>
        <taxon>Alphaproteobacteria</taxon>
        <taxon>Acetobacterales</taxon>
        <taxon>Acetobacteraceae</taxon>
        <taxon>Plastoroseomonas</taxon>
    </lineage>
</organism>
<name>A0AAF1K2G4_9PROT</name>
<dbReference type="SUPFAM" id="SSF74653">
    <property type="entry name" value="TolA/TonB C-terminal domain"/>
    <property type="match status" value="1"/>
</dbReference>
<evidence type="ECO:0000256" key="1">
    <source>
        <dbReference type="SAM" id="MobiDB-lite"/>
    </source>
</evidence>
<feature type="non-terminal residue" evidence="2">
    <location>
        <position position="1"/>
    </location>
</feature>
<dbReference type="EMBL" id="JAAEDH010000008">
    <property type="protein sequence ID" value="MBR0655281.1"/>
    <property type="molecule type" value="Genomic_DNA"/>
</dbReference>
<feature type="region of interest" description="Disordered" evidence="1">
    <location>
        <begin position="1"/>
        <end position="68"/>
    </location>
</feature>
<sequence>RVTPPQPATAPGTAATPPVARPQERSSSVLNTLDRLRTTQQQTEPPRARPNPQSAPVAGGGAPTGNSTLTAGEIRAIAEQVSECWSVDAGMVGLSSIVVELRVQVDGQGVIRNAIAASGSPPSDPRARAVFEQARRALTDTRCASLRIPRDKIAEVQASVFRFNPRGLVSR</sequence>
<dbReference type="Gene3D" id="3.30.1150.10">
    <property type="match status" value="1"/>
</dbReference>
<comment type="caution">
    <text evidence="2">The sequence shown here is derived from an EMBL/GenBank/DDBJ whole genome shotgun (WGS) entry which is preliminary data.</text>
</comment>
<protein>
    <submittedName>
        <fullName evidence="2">Uncharacterized protein</fullName>
    </submittedName>
</protein>
<accession>A0AAF1K2G4</accession>
<dbReference type="AlphaFoldDB" id="A0AAF1K2G4"/>